<dbReference type="Pfam" id="PF07687">
    <property type="entry name" value="M20_dimer"/>
    <property type="match status" value="1"/>
</dbReference>
<dbReference type="SUPFAM" id="SSF55031">
    <property type="entry name" value="Bacterial exopeptidase dimerisation domain"/>
    <property type="match status" value="1"/>
</dbReference>
<keyword evidence="3" id="KW-0732">Signal</keyword>
<reference evidence="5" key="1">
    <citation type="submission" date="2020-07" db="EMBL/GenBank/DDBJ databases">
        <title>Huge and variable diversity of episymbiotic CPR bacteria and DPANN archaea in groundwater ecosystems.</title>
        <authorList>
            <person name="He C.Y."/>
            <person name="Keren R."/>
            <person name="Whittaker M."/>
            <person name="Farag I.F."/>
            <person name="Doudna J."/>
            <person name="Cate J.H.D."/>
            <person name="Banfield J.F."/>
        </authorList>
    </citation>
    <scope>NUCLEOTIDE SEQUENCE</scope>
    <source>
        <strain evidence="5">NC_groundwater_1813_Pr3_B-0.1um_71_17</strain>
    </source>
</reference>
<comment type="caution">
    <text evidence="5">The sequence shown here is derived from an EMBL/GenBank/DDBJ whole genome shotgun (WGS) entry which is preliminary data.</text>
</comment>
<evidence type="ECO:0000313" key="6">
    <source>
        <dbReference type="Proteomes" id="UP000696931"/>
    </source>
</evidence>
<dbReference type="GO" id="GO:0046872">
    <property type="term" value="F:metal ion binding"/>
    <property type="evidence" value="ECO:0007669"/>
    <property type="project" value="UniProtKB-KW"/>
</dbReference>
<dbReference type="Gene3D" id="3.30.70.360">
    <property type="match status" value="1"/>
</dbReference>
<sequence length="453" mass="46700">MRRCVRVLLAALAALAVGAAGACAAPVAGAAGLNAAERRIVASVDRRTSAHVALLRRLVECNSGTLNLAGVRAVGAMLKPEWEALGFRARWVDGAPWGRAGHLLAERTGRPGAPVVVLVGHLDTVFEPTSGFEGWTELSGTAVRGPGITDMKGGDVIQLLAVHALRDAGLLDRLTIRVVLSGDEERPGSPLALARAALAAAAEGAAAVLGFEDGDGALERAVTARRGSSNWTLQVRGTPAHSSQVFRADIGPGAIFEAARVLAEVRDSLAGEPYLTFNPGFVLGGSDVAVDSSAAGGVASGKTNVVADTAYVAGDLRTLTRAQLEHARAVMARIASRHHARTDAAFTFSDGYPELEPTGGNRRLLALFSRASEDLGFGVVEAVDPMRAGAADVSFVGDRVPMTLDAVGLKGDGGHTSSEWADLRALPIQGKRVAVLLARLAAGVARSPEAAGH</sequence>
<name>A0A933SC27_UNCEI</name>
<evidence type="ECO:0000256" key="2">
    <source>
        <dbReference type="ARBA" id="ARBA00022801"/>
    </source>
</evidence>
<evidence type="ECO:0000259" key="4">
    <source>
        <dbReference type="Pfam" id="PF07687"/>
    </source>
</evidence>
<dbReference type="AlphaFoldDB" id="A0A933SC27"/>
<evidence type="ECO:0000256" key="3">
    <source>
        <dbReference type="SAM" id="SignalP"/>
    </source>
</evidence>
<dbReference type="PROSITE" id="PS51257">
    <property type="entry name" value="PROKAR_LIPOPROTEIN"/>
    <property type="match status" value="1"/>
</dbReference>
<dbReference type="PANTHER" id="PTHR43808:SF32">
    <property type="entry name" value="ARGE_DAPE-RELATED DEACYLASE"/>
    <property type="match status" value="1"/>
</dbReference>
<dbReference type="InterPro" id="IPR002933">
    <property type="entry name" value="Peptidase_M20"/>
</dbReference>
<proteinExistence type="predicted"/>
<feature type="domain" description="Peptidase M20 dimerisation" evidence="4">
    <location>
        <begin position="223"/>
        <end position="341"/>
    </location>
</feature>
<keyword evidence="1" id="KW-0479">Metal-binding</keyword>
<evidence type="ECO:0000313" key="5">
    <source>
        <dbReference type="EMBL" id="MBI5168681.1"/>
    </source>
</evidence>
<feature type="signal peptide" evidence="3">
    <location>
        <begin position="1"/>
        <end position="24"/>
    </location>
</feature>
<dbReference type="PANTHER" id="PTHR43808">
    <property type="entry name" value="ACETYLORNITHINE DEACETYLASE"/>
    <property type="match status" value="1"/>
</dbReference>
<dbReference type="SUPFAM" id="SSF53187">
    <property type="entry name" value="Zn-dependent exopeptidases"/>
    <property type="match status" value="1"/>
</dbReference>
<dbReference type="Pfam" id="PF01546">
    <property type="entry name" value="Peptidase_M20"/>
    <property type="match status" value="1"/>
</dbReference>
<accession>A0A933SC27</accession>
<dbReference type="Proteomes" id="UP000696931">
    <property type="component" value="Unassembled WGS sequence"/>
</dbReference>
<dbReference type="InterPro" id="IPR011650">
    <property type="entry name" value="Peptidase_M20_dimer"/>
</dbReference>
<gene>
    <name evidence="5" type="ORF">HZA61_04250</name>
</gene>
<protein>
    <submittedName>
        <fullName evidence="5">M20/M25/M40 family metallo-hydrolase</fullName>
    </submittedName>
</protein>
<dbReference type="InterPro" id="IPR050072">
    <property type="entry name" value="Peptidase_M20A"/>
</dbReference>
<organism evidence="5 6">
    <name type="scientific">Eiseniibacteriota bacterium</name>
    <dbReference type="NCBI Taxonomy" id="2212470"/>
    <lineage>
        <taxon>Bacteria</taxon>
        <taxon>Candidatus Eiseniibacteriota</taxon>
    </lineage>
</organism>
<dbReference type="GO" id="GO:0016787">
    <property type="term" value="F:hydrolase activity"/>
    <property type="evidence" value="ECO:0007669"/>
    <property type="project" value="UniProtKB-KW"/>
</dbReference>
<evidence type="ECO:0000256" key="1">
    <source>
        <dbReference type="ARBA" id="ARBA00022723"/>
    </source>
</evidence>
<dbReference type="Gene3D" id="3.40.630.10">
    <property type="entry name" value="Zn peptidases"/>
    <property type="match status" value="1"/>
</dbReference>
<keyword evidence="2" id="KW-0378">Hydrolase</keyword>
<feature type="chain" id="PRO_5037550338" evidence="3">
    <location>
        <begin position="25"/>
        <end position="453"/>
    </location>
</feature>
<dbReference type="EMBL" id="JACRIW010000032">
    <property type="protein sequence ID" value="MBI5168681.1"/>
    <property type="molecule type" value="Genomic_DNA"/>
</dbReference>
<dbReference type="InterPro" id="IPR036264">
    <property type="entry name" value="Bact_exopeptidase_dim_dom"/>
</dbReference>